<comment type="caution">
    <text evidence="2">The sequence shown here is derived from an EMBL/GenBank/DDBJ whole genome shotgun (WGS) entry which is preliminary data.</text>
</comment>
<dbReference type="Gene3D" id="1.25.40.10">
    <property type="entry name" value="Tetratricopeptide repeat domain"/>
    <property type="match status" value="1"/>
</dbReference>
<proteinExistence type="predicted"/>
<dbReference type="EMBL" id="QENQ01000001">
    <property type="protein sequence ID" value="PVX29067.1"/>
    <property type="molecule type" value="Genomic_DNA"/>
</dbReference>
<accession>A0A2U0SCG8</accession>
<feature type="signal peptide" evidence="1">
    <location>
        <begin position="1"/>
        <end position="22"/>
    </location>
</feature>
<feature type="chain" id="PRO_5015662835" description="Tetratricopeptide repeat protein" evidence="1">
    <location>
        <begin position="23"/>
        <end position="118"/>
    </location>
</feature>
<evidence type="ECO:0008006" key="4">
    <source>
        <dbReference type="Google" id="ProtNLM"/>
    </source>
</evidence>
<keyword evidence="3" id="KW-1185">Reference proteome</keyword>
<sequence length="118" mass="12510">MSIKLVAAALAPLLGMATPSLAQDASVAATEISTGAFAKAEQKLLGEMRANPRPEVLLNLAAVYYGTGRLAEAGALYRQVLAQDDVMLDLSNQRSAGSHSVARAGLRYLDLRQRTALR</sequence>
<dbReference type="RefSeq" id="WP_116468510.1">
    <property type="nucleotide sequence ID" value="NZ_QENQ01000001.1"/>
</dbReference>
<protein>
    <recommendedName>
        <fullName evidence="4">Tetratricopeptide repeat protein</fullName>
    </recommendedName>
</protein>
<evidence type="ECO:0000313" key="3">
    <source>
        <dbReference type="Proteomes" id="UP000245890"/>
    </source>
</evidence>
<evidence type="ECO:0000313" key="2">
    <source>
        <dbReference type="EMBL" id="PVX29067.1"/>
    </source>
</evidence>
<organism evidence="2 3">
    <name type="scientific">Sphingomonas pokkalii</name>
    <dbReference type="NCBI Taxonomy" id="2175090"/>
    <lineage>
        <taxon>Bacteria</taxon>
        <taxon>Pseudomonadati</taxon>
        <taxon>Pseudomonadota</taxon>
        <taxon>Alphaproteobacteria</taxon>
        <taxon>Sphingomonadales</taxon>
        <taxon>Sphingomonadaceae</taxon>
        <taxon>Sphingomonas</taxon>
    </lineage>
</organism>
<dbReference type="InterPro" id="IPR011990">
    <property type="entry name" value="TPR-like_helical_dom_sf"/>
</dbReference>
<dbReference type="AlphaFoldDB" id="A0A2U0SCG8"/>
<gene>
    <name evidence="2" type="ORF">DD559_06735</name>
</gene>
<reference evidence="2 3" key="1">
    <citation type="submission" date="2018-05" db="EMBL/GenBank/DDBJ databases">
        <title>Description of Sphingomonas pokkalii sp nov, isolated from the rhizosphere of saline tolerant pokkali rice and its draft genome analysis.</title>
        <authorList>
            <person name="Menon R."/>
            <person name="Kumari S."/>
            <person name="Rameshkumar N."/>
        </authorList>
    </citation>
    <scope>NUCLEOTIDE SEQUENCE [LARGE SCALE GENOMIC DNA]</scope>
    <source>
        <strain evidence="2 3">L3B27</strain>
    </source>
</reference>
<dbReference type="OrthoDB" id="7583562at2"/>
<name>A0A2U0SCG8_9SPHN</name>
<dbReference type="SUPFAM" id="SSF48452">
    <property type="entry name" value="TPR-like"/>
    <property type="match status" value="1"/>
</dbReference>
<dbReference type="Proteomes" id="UP000245890">
    <property type="component" value="Unassembled WGS sequence"/>
</dbReference>
<keyword evidence="1" id="KW-0732">Signal</keyword>
<evidence type="ECO:0000256" key="1">
    <source>
        <dbReference type="SAM" id="SignalP"/>
    </source>
</evidence>